<evidence type="ECO:0000313" key="2">
    <source>
        <dbReference type="Proteomes" id="UP000573499"/>
    </source>
</evidence>
<keyword evidence="2" id="KW-1185">Reference proteome</keyword>
<organism evidence="1 2">
    <name type="scientific">Rugamonas apoptosis</name>
    <dbReference type="NCBI Taxonomy" id="2758570"/>
    <lineage>
        <taxon>Bacteria</taxon>
        <taxon>Pseudomonadati</taxon>
        <taxon>Pseudomonadota</taxon>
        <taxon>Betaproteobacteria</taxon>
        <taxon>Burkholderiales</taxon>
        <taxon>Oxalobacteraceae</taxon>
        <taxon>Telluria group</taxon>
        <taxon>Rugamonas</taxon>
    </lineage>
</organism>
<dbReference type="EMBL" id="JACEZU010000011">
    <property type="protein sequence ID" value="MBA5689403.1"/>
    <property type="molecule type" value="Genomic_DNA"/>
</dbReference>
<evidence type="ECO:0000313" key="1">
    <source>
        <dbReference type="EMBL" id="MBA5689403.1"/>
    </source>
</evidence>
<accession>A0A7W2IM80</accession>
<gene>
    <name evidence="1" type="ORF">H3H39_20370</name>
</gene>
<sequence>MAAILQVESTLTDRYQTTIPETEVVLSRAEPVDEHDPVLGQFLDFLACDIASHTEYLQLCTGLLEKWHADLRGTSNSRRFESAC</sequence>
<dbReference type="RefSeq" id="WP_182155949.1">
    <property type="nucleotide sequence ID" value="NZ_JACEZU010000011.1"/>
</dbReference>
<comment type="caution">
    <text evidence="1">The sequence shown here is derived from an EMBL/GenBank/DDBJ whole genome shotgun (WGS) entry which is preliminary data.</text>
</comment>
<proteinExistence type="predicted"/>
<reference evidence="1 2" key="1">
    <citation type="submission" date="2020-07" db="EMBL/GenBank/DDBJ databases">
        <title>Novel species isolated from subtropical streams in China.</title>
        <authorList>
            <person name="Lu H."/>
        </authorList>
    </citation>
    <scope>NUCLEOTIDE SEQUENCE [LARGE SCALE GENOMIC DNA]</scope>
    <source>
        <strain evidence="1 2">LX47W</strain>
    </source>
</reference>
<dbReference type="Proteomes" id="UP000573499">
    <property type="component" value="Unassembled WGS sequence"/>
</dbReference>
<protein>
    <submittedName>
        <fullName evidence="1">Uncharacterized protein</fullName>
    </submittedName>
</protein>
<name>A0A7W2IM80_9BURK</name>
<dbReference type="AlphaFoldDB" id="A0A7W2IM80"/>